<dbReference type="GO" id="GO:0046933">
    <property type="term" value="F:proton-transporting ATP synthase activity, rotational mechanism"/>
    <property type="evidence" value="ECO:0007669"/>
    <property type="project" value="UniProtKB-UniRule"/>
</dbReference>
<dbReference type="PROSITE" id="PS00389">
    <property type="entry name" value="ATPASE_DELTA"/>
    <property type="match status" value="1"/>
</dbReference>
<keyword evidence="10" id="KW-1185">Reference proteome</keyword>
<dbReference type="InterPro" id="IPR000711">
    <property type="entry name" value="ATPase_OSCP/dsu"/>
</dbReference>
<keyword evidence="7 8" id="KW-0066">ATP synthesis</keyword>
<evidence type="ECO:0000313" key="9">
    <source>
        <dbReference type="EMBL" id="NIA68280.1"/>
    </source>
</evidence>
<accession>A0A967C4K4</accession>
<name>A0A967C4K4_9PROT</name>
<protein>
    <recommendedName>
        <fullName evidence="8">ATP synthase subunit delta</fullName>
    </recommendedName>
    <alternativeName>
        <fullName evidence="8">ATP synthase F(1) sector subunit delta</fullName>
    </alternativeName>
    <alternativeName>
        <fullName evidence="8">F-type ATPase subunit delta</fullName>
        <shortName evidence="8">F-ATPase subunit delta</shortName>
    </alternativeName>
</protein>
<evidence type="ECO:0000256" key="5">
    <source>
        <dbReference type="ARBA" id="ARBA00023136"/>
    </source>
</evidence>
<dbReference type="InterPro" id="IPR026015">
    <property type="entry name" value="ATP_synth_OSCP/delta_N_sf"/>
</dbReference>
<evidence type="ECO:0000313" key="10">
    <source>
        <dbReference type="Proteomes" id="UP000761264"/>
    </source>
</evidence>
<dbReference type="NCBIfam" id="TIGR01145">
    <property type="entry name" value="ATP_synt_delta"/>
    <property type="match status" value="1"/>
</dbReference>
<proteinExistence type="inferred from homology"/>
<dbReference type="NCBIfam" id="NF004406">
    <property type="entry name" value="PRK05758.3-2"/>
    <property type="match status" value="1"/>
</dbReference>
<evidence type="ECO:0000256" key="8">
    <source>
        <dbReference type="HAMAP-Rule" id="MF_01416"/>
    </source>
</evidence>
<dbReference type="HAMAP" id="MF_01416">
    <property type="entry name" value="ATP_synth_delta_bact"/>
    <property type="match status" value="1"/>
</dbReference>
<dbReference type="Gene3D" id="1.10.520.20">
    <property type="entry name" value="N-terminal domain of the delta subunit of the F1F0-ATP synthase"/>
    <property type="match status" value="1"/>
</dbReference>
<keyword evidence="8" id="KW-1003">Cell membrane</keyword>
<keyword evidence="3 8" id="KW-0375">Hydrogen ion transport</keyword>
<dbReference type="AlphaFoldDB" id="A0A967C4K4"/>
<keyword evidence="4 8" id="KW-0406">Ion transport</keyword>
<keyword evidence="2 8" id="KW-0813">Transport</keyword>
<dbReference type="RefSeq" id="WP_167222705.1">
    <property type="nucleotide sequence ID" value="NZ_JAAQPH010000004.1"/>
</dbReference>
<keyword evidence="6 8" id="KW-0139">CF(1)</keyword>
<gene>
    <name evidence="8" type="primary">atpH</name>
    <name evidence="9" type="ORF">HBA54_06720</name>
</gene>
<dbReference type="InterPro" id="IPR020781">
    <property type="entry name" value="ATPase_OSCP/d_CS"/>
</dbReference>
<reference evidence="9" key="1">
    <citation type="submission" date="2020-03" db="EMBL/GenBank/DDBJ databases">
        <title>Genome of Pelagibius litoralis DSM 21314T.</title>
        <authorList>
            <person name="Wang G."/>
        </authorList>
    </citation>
    <scope>NUCLEOTIDE SEQUENCE</scope>
    <source>
        <strain evidence="9">DSM 21314</strain>
    </source>
</reference>
<comment type="function">
    <text evidence="8">This protein is part of the stalk that links CF(0) to CF(1). It either transmits conformational changes from CF(0) to CF(1) or is implicated in proton conduction.</text>
</comment>
<organism evidence="9 10">
    <name type="scientific">Pelagibius litoralis</name>
    <dbReference type="NCBI Taxonomy" id="374515"/>
    <lineage>
        <taxon>Bacteria</taxon>
        <taxon>Pseudomonadati</taxon>
        <taxon>Pseudomonadota</taxon>
        <taxon>Alphaproteobacteria</taxon>
        <taxon>Rhodospirillales</taxon>
        <taxon>Rhodovibrionaceae</taxon>
        <taxon>Pelagibius</taxon>
    </lineage>
</organism>
<keyword evidence="5 8" id="KW-0472">Membrane</keyword>
<dbReference type="PANTHER" id="PTHR11910">
    <property type="entry name" value="ATP SYNTHASE DELTA CHAIN"/>
    <property type="match status" value="1"/>
</dbReference>
<dbReference type="GO" id="GO:0005886">
    <property type="term" value="C:plasma membrane"/>
    <property type="evidence" value="ECO:0007669"/>
    <property type="project" value="UniProtKB-SubCell"/>
</dbReference>
<sequence length="186" mass="19820">MAGDNTSLGDLAGRYAAALLDLADERKALDEVAGDLQQLRSLIAESADLRRLLTSPIYSRAQQSKAVAAILDKAGLGELTRRFVLVVASNSRLFALSAMIEGYLTELARRRGEITAEVTSARNLSDGQQAALLNALRSTVGDKVQLDLTVDPALIGGLIVKVGSRMVDSSLRSKLQRLQLAMKGVG</sequence>
<evidence type="ECO:0000256" key="6">
    <source>
        <dbReference type="ARBA" id="ARBA00023196"/>
    </source>
</evidence>
<evidence type="ECO:0000256" key="4">
    <source>
        <dbReference type="ARBA" id="ARBA00023065"/>
    </source>
</evidence>
<evidence type="ECO:0000256" key="2">
    <source>
        <dbReference type="ARBA" id="ARBA00022448"/>
    </source>
</evidence>
<dbReference type="SUPFAM" id="SSF47928">
    <property type="entry name" value="N-terminal domain of the delta subunit of the F1F0-ATP synthase"/>
    <property type="match status" value="1"/>
</dbReference>
<comment type="caution">
    <text evidence="9">The sequence shown here is derived from an EMBL/GenBank/DDBJ whole genome shotgun (WGS) entry which is preliminary data.</text>
</comment>
<comment type="similarity">
    <text evidence="8">Belongs to the ATPase delta chain family.</text>
</comment>
<dbReference type="Proteomes" id="UP000761264">
    <property type="component" value="Unassembled WGS sequence"/>
</dbReference>
<dbReference type="PRINTS" id="PR00125">
    <property type="entry name" value="ATPASEDELTA"/>
</dbReference>
<evidence type="ECO:0000256" key="3">
    <source>
        <dbReference type="ARBA" id="ARBA00022781"/>
    </source>
</evidence>
<comment type="subcellular location">
    <subcellularLocation>
        <location evidence="8">Cell membrane</location>
        <topology evidence="8">Peripheral membrane protein</topology>
    </subcellularLocation>
    <subcellularLocation>
        <location evidence="1">Membrane</location>
    </subcellularLocation>
</comment>
<evidence type="ECO:0000256" key="1">
    <source>
        <dbReference type="ARBA" id="ARBA00004370"/>
    </source>
</evidence>
<dbReference type="Pfam" id="PF00213">
    <property type="entry name" value="OSCP"/>
    <property type="match status" value="1"/>
</dbReference>
<dbReference type="EMBL" id="JAAQPH010000004">
    <property type="protein sequence ID" value="NIA68280.1"/>
    <property type="molecule type" value="Genomic_DNA"/>
</dbReference>
<comment type="function">
    <text evidence="8">F(1)F(0) ATP synthase produces ATP from ADP in the presence of a proton or sodium gradient. F-type ATPases consist of two structural domains, F(1) containing the extramembraneous catalytic core and F(0) containing the membrane proton channel, linked together by a central stalk and a peripheral stalk. During catalysis, ATP synthesis in the catalytic domain of F(1) is coupled via a rotary mechanism of the central stalk subunits to proton translocation.</text>
</comment>
<evidence type="ECO:0000256" key="7">
    <source>
        <dbReference type="ARBA" id="ARBA00023310"/>
    </source>
</evidence>
<dbReference type="GO" id="GO:0045259">
    <property type="term" value="C:proton-transporting ATP synthase complex"/>
    <property type="evidence" value="ECO:0007669"/>
    <property type="project" value="UniProtKB-KW"/>
</dbReference>